<accession>A0ACB9ALN6</accession>
<reference evidence="1 2" key="2">
    <citation type="journal article" date="2022" name="Mol. Ecol. Resour.">
        <title>The genomes of chicory, endive, great burdock and yacon provide insights into Asteraceae paleo-polyploidization history and plant inulin production.</title>
        <authorList>
            <person name="Fan W."/>
            <person name="Wang S."/>
            <person name="Wang H."/>
            <person name="Wang A."/>
            <person name="Jiang F."/>
            <person name="Liu H."/>
            <person name="Zhao H."/>
            <person name="Xu D."/>
            <person name="Zhang Y."/>
        </authorList>
    </citation>
    <scope>NUCLEOTIDE SEQUENCE [LARGE SCALE GENOMIC DNA]</scope>
    <source>
        <strain evidence="2">cv. Punajuju</strain>
        <tissue evidence="1">Leaves</tissue>
    </source>
</reference>
<evidence type="ECO:0000313" key="2">
    <source>
        <dbReference type="Proteomes" id="UP001055811"/>
    </source>
</evidence>
<evidence type="ECO:0000313" key="1">
    <source>
        <dbReference type="EMBL" id="KAI3710656.1"/>
    </source>
</evidence>
<organism evidence="1 2">
    <name type="scientific">Cichorium intybus</name>
    <name type="common">Chicory</name>
    <dbReference type="NCBI Taxonomy" id="13427"/>
    <lineage>
        <taxon>Eukaryota</taxon>
        <taxon>Viridiplantae</taxon>
        <taxon>Streptophyta</taxon>
        <taxon>Embryophyta</taxon>
        <taxon>Tracheophyta</taxon>
        <taxon>Spermatophyta</taxon>
        <taxon>Magnoliopsida</taxon>
        <taxon>eudicotyledons</taxon>
        <taxon>Gunneridae</taxon>
        <taxon>Pentapetalae</taxon>
        <taxon>asterids</taxon>
        <taxon>campanulids</taxon>
        <taxon>Asterales</taxon>
        <taxon>Asteraceae</taxon>
        <taxon>Cichorioideae</taxon>
        <taxon>Cichorieae</taxon>
        <taxon>Cichoriinae</taxon>
        <taxon>Cichorium</taxon>
    </lineage>
</organism>
<proteinExistence type="predicted"/>
<sequence length="129" mass="15202">MLVLRKCYLFFFFFSLLHNLSSLNEATLEKGIFEGPDTIFTETKRKKSSTALKTEHLTLISQEIAAIKGSILVEINKVRRIAMELSDISIEKQSSRIHTTRKSFEEKRARWYIIRKCIYTLLCWREHTD</sequence>
<name>A0ACB9ALN6_CICIN</name>
<dbReference type="Proteomes" id="UP001055811">
    <property type="component" value="Linkage Group LG07"/>
</dbReference>
<dbReference type="EMBL" id="CM042015">
    <property type="protein sequence ID" value="KAI3710656.1"/>
    <property type="molecule type" value="Genomic_DNA"/>
</dbReference>
<comment type="caution">
    <text evidence="1">The sequence shown here is derived from an EMBL/GenBank/DDBJ whole genome shotgun (WGS) entry which is preliminary data.</text>
</comment>
<protein>
    <submittedName>
        <fullName evidence="1">Uncharacterized protein</fullName>
    </submittedName>
</protein>
<gene>
    <name evidence="1" type="ORF">L2E82_40445</name>
</gene>
<keyword evidence="2" id="KW-1185">Reference proteome</keyword>
<reference evidence="2" key="1">
    <citation type="journal article" date="2022" name="Mol. Ecol. Resour.">
        <title>The genomes of chicory, endive, great burdock and yacon provide insights into Asteraceae palaeo-polyploidization history and plant inulin production.</title>
        <authorList>
            <person name="Fan W."/>
            <person name="Wang S."/>
            <person name="Wang H."/>
            <person name="Wang A."/>
            <person name="Jiang F."/>
            <person name="Liu H."/>
            <person name="Zhao H."/>
            <person name="Xu D."/>
            <person name="Zhang Y."/>
        </authorList>
    </citation>
    <scope>NUCLEOTIDE SEQUENCE [LARGE SCALE GENOMIC DNA]</scope>
    <source>
        <strain evidence="2">cv. Punajuju</strain>
    </source>
</reference>